<evidence type="ECO:0000259" key="9">
    <source>
        <dbReference type="Pfam" id="PF12320"/>
    </source>
</evidence>
<comment type="caution">
    <text evidence="10">The sequence shown here is derived from an EMBL/GenBank/DDBJ whole genome shotgun (WGS) entry which is preliminary data.</text>
</comment>
<dbReference type="NCBIfam" id="TIGR00619">
    <property type="entry name" value="sbcd"/>
    <property type="match status" value="1"/>
</dbReference>
<evidence type="ECO:0000313" key="10">
    <source>
        <dbReference type="EMBL" id="MPL59858.1"/>
    </source>
</evidence>
<reference evidence="10" key="1">
    <citation type="submission" date="2019-08" db="EMBL/GenBank/DDBJ databases">
        <authorList>
            <person name="Kucharzyk K."/>
            <person name="Murdoch R.W."/>
            <person name="Higgins S."/>
            <person name="Loffler F."/>
        </authorList>
    </citation>
    <scope>NUCLEOTIDE SEQUENCE</scope>
</reference>
<organism evidence="10">
    <name type="scientific">bioreactor metagenome</name>
    <dbReference type="NCBI Taxonomy" id="1076179"/>
    <lineage>
        <taxon>unclassified sequences</taxon>
        <taxon>metagenomes</taxon>
        <taxon>ecological metagenomes</taxon>
    </lineage>
</organism>
<dbReference type="Gene3D" id="3.60.21.10">
    <property type="match status" value="1"/>
</dbReference>
<dbReference type="PANTHER" id="PTHR30337:SF0">
    <property type="entry name" value="NUCLEASE SBCCD SUBUNIT D"/>
    <property type="match status" value="1"/>
</dbReference>
<keyword evidence="6" id="KW-0269">Exonuclease</keyword>
<dbReference type="GO" id="GO:0004519">
    <property type="term" value="F:endonuclease activity"/>
    <property type="evidence" value="ECO:0007669"/>
    <property type="project" value="InterPro"/>
</dbReference>
<dbReference type="PANTHER" id="PTHR30337">
    <property type="entry name" value="COMPONENT OF ATP-DEPENDENT DSDNA EXONUCLEASE"/>
    <property type="match status" value="1"/>
</dbReference>
<dbReference type="GO" id="GO:0006259">
    <property type="term" value="P:DNA metabolic process"/>
    <property type="evidence" value="ECO:0007669"/>
    <property type="project" value="InterPro"/>
</dbReference>
<evidence type="ECO:0000256" key="1">
    <source>
        <dbReference type="ARBA" id="ARBA00010555"/>
    </source>
</evidence>
<dbReference type="CDD" id="cd00840">
    <property type="entry name" value="MPP_Mre11_N"/>
    <property type="match status" value="1"/>
</dbReference>
<evidence type="ECO:0000256" key="2">
    <source>
        <dbReference type="ARBA" id="ARBA00011322"/>
    </source>
</evidence>
<keyword evidence="4" id="KW-0540">Nuclease</keyword>
<evidence type="ECO:0000256" key="6">
    <source>
        <dbReference type="ARBA" id="ARBA00022839"/>
    </source>
</evidence>
<gene>
    <name evidence="10" type="primary">sbcD_2</name>
    <name evidence="10" type="ORF">SDC9_05414</name>
</gene>
<accession>A0A644SYT4</accession>
<feature type="domain" description="Calcineurin-like phosphoesterase" evidence="8">
    <location>
        <begin position="1"/>
        <end position="96"/>
    </location>
</feature>
<keyword evidence="5" id="KW-0378">Hydrolase</keyword>
<dbReference type="InterPro" id="IPR004593">
    <property type="entry name" value="SbcD"/>
</dbReference>
<protein>
    <recommendedName>
        <fullName evidence="3">Nuclease SbcCD subunit D</fullName>
    </recommendedName>
</protein>
<evidence type="ECO:0000256" key="5">
    <source>
        <dbReference type="ARBA" id="ARBA00022801"/>
    </source>
</evidence>
<feature type="region of interest" description="Disordered" evidence="7">
    <location>
        <begin position="348"/>
        <end position="367"/>
    </location>
</feature>
<proteinExistence type="inferred from homology"/>
<feature type="domain" description="Nuclease SbcCD subunit D C-terminal" evidence="9">
    <location>
        <begin position="282"/>
        <end position="343"/>
    </location>
</feature>
<comment type="subunit">
    <text evidence="2">Heterodimer of SbcC and SbcD.</text>
</comment>
<dbReference type="InterPro" id="IPR041796">
    <property type="entry name" value="Mre11_N"/>
</dbReference>
<dbReference type="InterPro" id="IPR026843">
    <property type="entry name" value="SbcD_C"/>
</dbReference>
<feature type="compositionally biased region" description="Basic and acidic residues" evidence="7">
    <location>
        <begin position="357"/>
        <end position="367"/>
    </location>
</feature>
<dbReference type="InterPro" id="IPR029052">
    <property type="entry name" value="Metallo-depent_PP-like"/>
</dbReference>
<dbReference type="AlphaFoldDB" id="A0A644SYT4"/>
<evidence type="ECO:0000259" key="8">
    <source>
        <dbReference type="Pfam" id="PF00149"/>
    </source>
</evidence>
<dbReference type="InterPro" id="IPR050535">
    <property type="entry name" value="DNA_Repair-Maintenance_Comp"/>
</dbReference>
<dbReference type="InterPro" id="IPR004843">
    <property type="entry name" value="Calcineurin-like_PHP"/>
</dbReference>
<comment type="similarity">
    <text evidence="1">Belongs to the SbcD family.</text>
</comment>
<evidence type="ECO:0000256" key="3">
    <source>
        <dbReference type="ARBA" id="ARBA00013365"/>
    </source>
</evidence>
<dbReference type="GO" id="GO:0008408">
    <property type="term" value="F:3'-5' exonuclease activity"/>
    <property type="evidence" value="ECO:0007669"/>
    <property type="project" value="InterPro"/>
</dbReference>
<dbReference type="Pfam" id="PF12320">
    <property type="entry name" value="SbcD_C"/>
    <property type="match status" value="1"/>
</dbReference>
<name>A0A644SYT4_9ZZZZ</name>
<dbReference type="Pfam" id="PF00149">
    <property type="entry name" value="Metallophos"/>
    <property type="match status" value="1"/>
</dbReference>
<sequence>MRFFHISDLHLGKTLRGYDLLDDQSFILGKIVEAIALRKPDALLIAGDIYDRAVPPVDAVQLFDGFLASARRAADKDMAIVAIPGNHDSGGRLGFGASLLARAGLHIIAKADSEPVVLRGPGGKTWAIWALPFLHQANAPWEDWARKARRPADGEEPGVAGPRMRSQEEMLGLALTRITPRLARNDHNIMVAHCFAAGSKLSESESGFVGSAEQVSSGFFADFDYTALGHLHSCQSPGPKVWYSGAPLAFGVSEAEEERGYIEINLEEEHCRVEFFPLAPKRRIRRALGSFEELLERANVDPGRDDYVEFQLLDREAVMNAVGRLKSLYPRLLAIRQLAFDISLGVESGDREEDSPAWEKRSRGDSLKTAKADFAAFYREMRGSEPAEKEMALFEELAKEAADASP</sequence>
<evidence type="ECO:0000256" key="7">
    <source>
        <dbReference type="SAM" id="MobiDB-lite"/>
    </source>
</evidence>
<dbReference type="SUPFAM" id="SSF56300">
    <property type="entry name" value="Metallo-dependent phosphatases"/>
    <property type="match status" value="1"/>
</dbReference>
<evidence type="ECO:0000256" key="4">
    <source>
        <dbReference type="ARBA" id="ARBA00022722"/>
    </source>
</evidence>
<dbReference type="EMBL" id="VSSQ01000010">
    <property type="protein sequence ID" value="MPL59858.1"/>
    <property type="molecule type" value="Genomic_DNA"/>
</dbReference>